<dbReference type="Proteomes" id="UP001596457">
    <property type="component" value="Unassembled WGS sequence"/>
</dbReference>
<dbReference type="SUPFAM" id="SSF56645">
    <property type="entry name" value="Acyl-CoA dehydrogenase NM domain-like"/>
    <property type="match status" value="1"/>
</dbReference>
<dbReference type="EC" id="1.-.-.-" evidence="8"/>
<evidence type="ECO:0000259" key="5">
    <source>
        <dbReference type="Pfam" id="PF00441"/>
    </source>
</evidence>
<dbReference type="InterPro" id="IPR036250">
    <property type="entry name" value="AcylCo_DH-like_C"/>
</dbReference>
<keyword evidence="8" id="KW-0560">Oxidoreductase</keyword>
<dbReference type="InterPro" id="IPR037069">
    <property type="entry name" value="AcylCoA_DH/ox_N_sf"/>
</dbReference>
<accession>A0ABW2SA89</accession>
<keyword evidence="3" id="KW-0285">Flavoprotein</keyword>
<sequence>MTPRFGIHPDDQALADAITRFAQAELAPHAHEVDESALSTVRYVTALAELGVMGMNLPERWGGPGATPTALVLSLAAIAQACTATASMIGAHYLATDSLLIGGDDALRERYLPDAASGAKLGAFALTEPRAGSNPADMATRAVREGDHYHLSGTKHFISNAGEADFIVVYAKTDPAAGHRGISAFVVDKGTPGLQISAPEKLMGIRGGHAFEVALDCRVPATQRLGDEGTGFRTAMKVLDNSRMDVAANCLGLGEAALAAAVDWARQRQVGGEPLAAKQGIQWKLADMKTRLEAAWLLTLQACAKRQAGVPYSMESSMCKLYASEAAAFITDEALQIHGGYGFTRELPLERYVRDARIMRIYEGSSEIQRTVIARGVLQH</sequence>
<dbReference type="Gene3D" id="1.10.540.10">
    <property type="entry name" value="Acyl-CoA dehydrogenase/oxidase, N-terminal domain"/>
    <property type="match status" value="1"/>
</dbReference>
<evidence type="ECO:0000256" key="2">
    <source>
        <dbReference type="ARBA" id="ARBA00009347"/>
    </source>
</evidence>
<organism evidence="8 9">
    <name type="scientific">Hydrogenophaga defluvii</name>
    <dbReference type="NCBI Taxonomy" id="249410"/>
    <lineage>
        <taxon>Bacteria</taxon>
        <taxon>Pseudomonadati</taxon>
        <taxon>Pseudomonadota</taxon>
        <taxon>Betaproteobacteria</taxon>
        <taxon>Burkholderiales</taxon>
        <taxon>Comamonadaceae</taxon>
        <taxon>Hydrogenophaga</taxon>
    </lineage>
</organism>
<evidence type="ECO:0000313" key="9">
    <source>
        <dbReference type="Proteomes" id="UP001596457"/>
    </source>
</evidence>
<keyword evidence="4" id="KW-0274">FAD</keyword>
<dbReference type="Pfam" id="PF02770">
    <property type="entry name" value="Acyl-CoA_dh_M"/>
    <property type="match status" value="1"/>
</dbReference>
<dbReference type="InterPro" id="IPR009100">
    <property type="entry name" value="AcylCoA_DH/oxidase_NM_dom_sf"/>
</dbReference>
<reference evidence="9" key="1">
    <citation type="journal article" date="2019" name="Int. J. Syst. Evol. Microbiol.">
        <title>The Global Catalogue of Microorganisms (GCM) 10K type strain sequencing project: providing services to taxonomists for standard genome sequencing and annotation.</title>
        <authorList>
            <consortium name="The Broad Institute Genomics Platform"/>
            <consortium name="The Broad Institute Genome Sequencing Center for Infectious Disease"/>
            <person name="Wu L."/>
            <person name="Ma J."/>
        </authorList>
    </citation>
    <scope>NUCLEOTIDE SEQUENCE [LARGE SCALE GENOMIC DNA]</scope>
    <source>
        <strain evidence="9">CCUG 53903</strain>
    </source>
</reference>
<dbReference type="InterPro" id="IPR006091">
    <property type="entry name" value="Acyl-CoA_Oxase/DH_mid-dom"/>
</dbReference>
<dbReference type="EMBL" id="JBHTBZ010000016">
    <property type="protein sequence ID" value="MFC7460230.1"/>
    <property type="molecule type" value="Genomic_DNA"/>
</dbReference>
<dbReference type="PANTHER" id="PTHR43884">
    <property type="entry name" value="ACYL-COA DEHYDROGENASE"/>
    <property type="match status" value="1"/>
</dbReference>
<proteinExistence type="inferred from homology"/>
<comment type="cofactor">
    <cofactor evidence="1">
        <name>FAD</name>
        <dbReference type="ChEBI" id="CHEBI:57692"/>
    </cofactor>
</comment>
<evidence type="ECO:0000256" key="3">
    <source>
        <dbReference type="ARBA" id="ARBA00022630"/>
    </source>
</evidence>
<evidence type="ECO:0000313" key="8">
    <source>
        <dbReference type="EMBL" id="MFC7460230.1"/>
    </source>
</evidence>
<feature type="domain" description="Acyl-CoA dehydrogenase/oxidase C-terminal" evidence="5">
    <location>
        <begin position="229"/>
        <end position="378"/>
    </location>
</feature>
<dbReference type="InterPro" id="IPR013786">
    <property type="entry name" value="AcylCoA_DH/ox_N"/>
</dbReference>
<comment type="similarity">
    <text evidence="2">Belongs to the acyl-CoA dehydrogenase family.</text>
</comment>
<dbReference type="Pfam" id="PF02771">
    <property type="entry name" value="Acyl-CoA_dh_N"/>
    <property type="match status" value="1"/>
</dbReference>
<dbReference type="InterPro" id="IPR009075">
    <property type="entry name" value="AcylCo_DH/oxidase_C"/>
</dbReference>
<dbReference type="PROSITE" id="PS00073">
    <property type="entry name" value="ACYL_COA_DH_2"/>
    <property type="match status" value="1"/>
</dbReference>
<name>A0ABW2SA89_9BURK</name>
<feature type="domain" description="Acyl-CoA oxidase/dehydrogenase middle" evidence="6">
    <location>
        <begin position="123"/>
        <end position="214"/>
    </location>
</feature>
<dbReference type="Pfam" id="PF00441">
    <property type="entry name" value="Acyl-CoA_dh_1"/>
    <property type="match status" value="1"/>
</dbReference>
<dbReference type="RefSeq" id="WP_382199514.1">
    <property type="nucleotide sequence ID" value="NZ_JBHTBZ010000016.1"/>
</dbReference>
<gene>
    <name evidence="8" type="ORF">ACFQU0_07280</name>
</gene>
<dbReference type="Gene3D" id="2.40.110.10">
    <property type="entry name" value="Butyryl-CoA Dehydrogenase, subunit A, domain 2"/>
    <property type="match status" value="1"/>
</dbReference>
<evidence type="ECO:0000259" key="6">
    <source>
        <dbReference type="Pfam" id="PF02770"/>
    </source>
</evidence>
<dbReference type="PIRSF" id="PIRSF016578">
    <property type="entry name" value="HsaA"/>
    <property type="match status" value="1"/>
</dbReference>
<dbReference type="GO" id="GO:0016491">
    <property type="term" value="F:oxidoreductase activity"/>
    <property type="evidence" value="ECO:0007669"/>
    <property type="project" value="UniProtKB-KW"/>
</dbReference>
<evidence type="ECO:0000259" key="7">
    <source>
        <dbReference type="Pfam" id="PF02771"/>
    </source>
</evidence>
<comment type="caution">
    <text evidence="8">The sequence shown here is derived from an EMBL/GenBank/DDBJ whole genome shotgun (WGS) entry which is preliminary data.</text>
</comment>
<protein>
    <submittedName>
        <fullName evidence="8">Acyl-CoA dehydrogenase family protein</fullName>
        <ecNumber evidence="8">1.-.-.-</ecNumber>
    </submittedName>
</protein>
<keyword evidence="9" id="KW-1185">Reference proteome</keyword>
<dbReference type="InterPro" id="IPR006089">
    <property type="entry name" value="Acyl-CoA_DH_CS"/>
</dbReference>
<evidence type="ECO:0000256" key="1">
    <source>
        <dbReference type="ARBA" id="ARBA00001974"/>
    </source>
</evidence>
<evidence type="ECO:0000256" key="4">
    <source>
        <dbReference type="ARBA" id="ARBA00022827"/>
    </source>
</evidence>
<dbReference type="SUPFAM" id="SSF47203">
    <property type="entry name" value="Acyl-CoA dehydrogenase C-terminal domain-like"/>
    <property type="match status" value="1"/>
</dbReference>
<feature type="domain" description="Acyl-CoA dehydrogenase/oxidase N-terminal" evidence="7">
    <location>
        <begin position="9"/>
        <end position="118"/>
    </location>
</feature>
<dbReference type="Gene3D" id="1.20.140.10">
    <property type="entry name" value="Butyryl-CoA Dehydrogenase, subunit A, domain 3"/>
    <property type="match status" value="1"/>
</dbReference>
<dbReference type="PANTHER" id="PTHR43884:SF12">
    <property type="entry name" value="ISOVALERYL-COA DEHYDROGENASE, MITOCHONDRIAL-RELATED"/>
    <property type="match status" value="1"/>
</dbReference>
<dbReference type="InterPro" id="IPR046373">
    <property type="entry name" value="Acyl-CoA_Oxase/DH_mid-dom_sf"/>
</dbReference>